<proteinExistence type="predicted"/>
<dbReference type="EMBL" id="GBRH01282961">
    <property type="protein sequence ID" value="JAD14934.1"/>
    <property type="molecule type" value="Transcribed_RNA"/>
</dbReference>
<evidence type="ECO:0000313" key="1">
    <source>
        <dbReference type="EMBL" id="JAD14934.1"/>
    </source>
</evidence>
<protein>
    <submittedName>
        <fullName evidence="1">Uncharacterized protein</fullName>
    </submittedName>
</protein>
<organism evidence="1">
    <name type="scientific">Arundo donax</name>
    <name type="common">Giant reed</name>
    <name type="synonym">Donax arundinaceus</name>
    <dbReference type="NCBI Taxonomy" id="35708"/>
    <lineage>
        <taxon>Eukaryota</taxon>
        <taxon>Viridiplantae</taxon>
        <taxon>Streptophyta</taxon>
        <taxon>Embryophyta</taxon>
        <taxon>Tracheophyta</taxon>
        <taxon>Spermatophyta</taxon>
        <taxon>Magnoliopsida</taxon>
        <taxon>Liliopsida</taxon>
        <taxon>Poales</taxon>
        <taxon>Poaceae</taxon>
        <taxon>PACMAD clade</taxon>
        <taxon>Arundinoideae</taxon>
        <taxon>Arundineae</taxon>
        <taxon>Arundo</taxon>
    </lineage>
</organism>
<name>A0A0A8XNG1_ARUDO</name>
<accession>A0A0A8XNG1</accession>
<dbReference type="AlphaFoldDB" id="A0A0A8XNG1"/>
<reference evidence="1" key="1">
    <citation type="submission" date="2014-09" db="EMBL/GenBank/DDBJ databases">
        <authorList>
            <person name="Magalhaes I.L.F."/>
            <person name="Oliveira U."/>
            <person name="Santos F.R."/>
            <person name="Vidigal T.H.D.A."/>
            <person name="Brescovit A.D."/>
            <person name="Santos A.J."/>
        </authorList>
    </citation>
    <scope>NUCLEOTIDE SEQUENCE</scope>
    <source>
        <tissue evidence="1">Shoot tissue taken approximately 20 cm above the soil surface</tissue>
    </source>
</reference>
<reference evidence="1" key="2">
    <citation type="journal article" date="2015" name="Data Brief">
        <title>Shoot transcriptome of the giant reed, Arundo donax.</title>
        <authorList>
            <person name="Barrero R.A."/>
            <person name="Guerrero F.D."/>
            <person name="Moolhuijzen P."/>
            <person name="Goolsby J.A."/>
            <person name="Tidwell J."/>
            <person name="Bellgard S.E."/>
            <person name="Bellgard M.I."/>
        </authorList>
    </citation>
    <scope>NUCLEOTIDE SEQUENCE</scope>
    <source>
        <tissue evidence="1">Shoot tissue taken approximately 20 cm above the soil surface</tissue>
    </source>
</reference>
<sequence>MSLRAVAGFWRLGSKAGPWKDIWSDAELSDKK</sequence>